<evidence type="ECO:0000256" key="17">
    <source>
        <dbReference type="ARBA" id="ARBA00022804"/>
    </source>
</evidence>
<feature type="short sequence motif" description="YXXL motif; contains endocytosis signal" evidence="33">
    <location>
        <begin position="715"/>
        <end position="718"/>
    </location>
</feature>
<evidence type="ECO:0000256" key="19">
    <source>
        <dbReference type="ARBA" id="ARBA00022870"/>
    </source>
</evidence>
<feature type="region of interest" description="Disordered" evidence="35">
    <location>
        <begin position="456"/>
        <end position="475"/>
    </location>
</feature>
<feature type="short sequence motif" description="Di-leucine internalization motif" evidence="33">
    <location>
        <begin position="858"/>
        <end position="859"/>
    </location>
</feature>
<evidence type="ECO:0000256" key="16">
    <source>
        <dbReference type="ARBA" id="ARBA00022729"/>
    </source>
</evidence>
<keyword evidence="9 33" id="KW-1032">Host cell membrane</keyword>
<comment type="caution">
    <text evidence="33 34">Lacks conserved residue(s) required for the propagation of feature annotation.</text>
</comment>
<evidence type="ECO:0000256" key="35">
    <source>
        <dbReference type="SAM" id="MobiDB-lite"/>
    </source>
</evidence>
<keyword evidence="27 33" id="KW-1015">Disulfide bond</keyword>
<feature type="topological domain" description="Cytoplasmic" evidence="33">
    <location>
        <begin position="709"/>
        <end position="859"/>
    </location>
</feature>
<comment type="subcellular location">
    <molecule>Transmembrane protein gp41</molecule>
    <subcellularLocation>
        <location evidence="33">Virion membrane</location>
        <topology evidence="33">Single-pass type I membrane protein</topology>
    </subcellularLocation>
    <subcellularLocation>
        <location evidence="33">Host cell membrane</location>
        <topology evidence="33">Single-pass type I membrane protein</topology>
    </subcellularLocation>
    <subcellularLocation>
        <location evidence="33">Host endosome membrane</location>
        <topology evidence="33">Single-pass type I membrane protein</topology>
    </subcellularLocation>
    <text evidence="33">It is probably concentrated at the site of budding and incorporated into the virions possibly by contacts between the cytoplasmic tail of Env and the N-terminus of Gag.</text>
</comment>
<reference evidence="38" key="1">
    <citation type="submission" date="2018-03" db="EMBL/GenBank/DDBJ databases">
        <title>Infant Transmitted/Founder HIV-1 from Peripartum Transmission are Neutralization Resistant to Paired Maternal Plasma.</title>
        <authorList>
            <person name="Kumar A."/>
            <person name="Smith C.E."/>
            <person name="Martinez D.R."/>
            <person name="Douglas A.O."/>
            <person name="Gao F."/>
            <person name="Permar S.R."/>
        </authorList>
    </citation>
    <scope>NUCLEOTIDE SEQUENCE</scope>
    <source>
        <strain evidence="38">100155m.19</strain>
    </source>
</reference>
<feature type="coiled-coil region" evidence="33">
    <location>
        <begin position="636"/>
        <end position="670"/>
    </location>
</feature>
<keyword evidence="19 33" id="KW-1043">Host membrane</keyword>
<evidence type="ECO:0000256" key="31">
    <source>
        <dbReference type="ARBA" id="ARBA00023296"/>
    </source>
</evidence>
<feature type="transmembrane region" description="Helical" evidence="34">
    <location>
        <begin position="515"/>
        <end position="538"/>
    </location>
</feature>
<evidence type="ECO:0000256" key="6">
    <source>
        <dbReference type="ARBA" id="ARBA00004650"/>
    </source>
</evidence>
<evidence type="ECO:0000256" key="18">
    <source>
        <dbReference type="ARBA" id="ARBA00022844"/>
    </source>
</evidence>
<keyword evidence="17 33" id="KW-1161">Viral attachment to host cell</keyword>
<dbReference type="CDD" id="cd09909">
    <property type="entry name" value="HIV-1-like_HR1-HR2"/>
    <property type="match status" value="1"/>
</dbReference>
<dbReference type="SUPFAM" id="SSF58069">
    <property type="entry name" value="Virus ectodomain"/>
    <property type="match status" value="1"/>
</dbReference>
<sequence length="859" mass="97306">MRVKEIKTNWQLLWRWGIMLLGILMICNAKEKLWVTVYYGVPVWKEATTTLFCASDAKAYDTEVHNVWATHACVPTDPNPQEVVLKNVTENFNMWKNNMVEQMHEDIISLWDQSLKPCVKLTPLCVTLNCTDLGNATNTNSREATTSSSKGTIEEGEIKNCSFNITTNIRGKVQTASALFYRLDVVPIENENTSYRLISCNTSVITQACPKVSFEPIPIHYCAPAGFAILKCKDKKFHGTGPCTNVSTVQCTHGIKPVVSTQLLLNGSLAEEGVVIRSENFTDNAKTIIVQLKEHVEINCTRPNNNTRKDIHIGPGRAFHATGEIIGDIRQAHCNISKAKWNDTLGQIVTKLREQFKNKTIVFNHSSGGDLEIVMHSFNCGGEFFYCNTTQLFNSTWTWNDTKGSNDTGGNGTITLPCRIKQIINMWQEVGKAMYAPPIPGQIRCSSNITGLLLTRDGGNNNQSSETTEVFRPGGGDMRDNWRSELYKYKVVKIEPLGVAPTKAKRRVVQREKRAVGIGAVFLGFLGAAGSTMGAASMTLTVQARLLLSGIVQQQNNLLRAIEAQQHLLQLTVWGIKQLQARVLAVERYLKDQQLLGIWGCSGKLICTTAVPWNASWSNKSLNNIWDNMTWMEWDREISNYTHLIYNLIEQSQNQQEKNEQELLELDKWDSLWNWFNITKWLWYIKIFIMIVGGLVGLRIVFTVLSIANRVRQGYSPLSFQTRLPAPRGPDRPEGIEEEGGERDRDRSDRLVNGFLALFWIDLRSLCIFSYHRLRDLLLIVTRIVELLGRRGWEVLKYWWNLLQYWSQELKNSAVSLLNATAIAVAEGTDRVIELVQRACRAILHIPRRIRQGLERALL</sequence>
<keyword evidence="18 33" id="KW-0946">Virion</keyword>
<dbReference type="GO" id="GO:0055036">
    <property type="term" value="C:virion membrane"/>
    <property type="evidence" value="ECO:0007669"/>
    <property type="project" value="UniProtKB-SubCell"/>
</dbReference>
<keyword evidence="12 33" id="KW-1162">Viral penetration into host cytoplasm</keyword>
<keyword evidence="22 33" id="KW-1133">Transmembrane helix</keyword>
<dbReference type="Gene3D" id="2.170.40.20">
    <property type="entry name" value="Human immunodeficiency virus 1, Gp160, envelope glycoprotein"/>
    <property type="match status" value="2"/>
</dbReference>
<dbReference type="Pfam" id="PF00516">
    <property type="entry name" value="GP120"/>
    <property type="match status" value="1"/>
</dbReference>
<evidence type="ECO:0000256" key="14">
    <source>
        <dbReference type="ARBA" id="ARBA00022692"/>
    </source>
</evidence>
<comment type="subcellular location">
    <subcellularLocation>
        <location evidence="3">Host cell membrane</location>
        <topology evidence="3">Peripheral membrane protein</topology>
    </subcellularLocation>
    <subcellularLocation>
        <location evidence="1">Host cell membrane</location>
        <topology evidence="1">Single-pass type I membrane protein</topology>
    </subcellularLocation>
    <subcellularLocation>
        <location evidence="2">Host endosome membrane</location>
        <topology evidence="2">Peripheral membrane protein</topology>
    </subcellularLocation>
    <subcellularLocation>
        <location evidence="5">Host endosome membrane</location>
        <topology evidence="5">Single-pass type I membrane protein</topology>
    </subcellularLocation>
    <subcellularLocation>
        <location evidence="6">Virion membrane</location>
        <topology evidence="6">Peripheral membrane protein</topology>
    </subcellularLocation>
    <subcellularLocation>
        <location evidence="4">Virion membrane</location>
        <topology evidence="4">Single-pass type I membrane protein</topology>
    </subcellularLocation>
</comment>
<comment type="domain">
    <text evidence="33">Some of the most genetically diverse regions of the viral genome are present in Env. They are called variable regions 1 through 5 (V1 through V5). Coreceptor usage of gp120 is determined mainly by the primary structure of the third variable region (V3) in the outer domain of gp120. The sequence of V3 determines which coreceptor, CCR5 and/or CXCR4 (corresponding to R5/macrophage, X4/T cell and R5X4/T cell and macrophage tropism), is used to trigger the fusion potential of the Env complex, and hence which cells the virus can infect. Binding to CCR5 involves a region adjacent in addition to V3.</text>
</comment>
<dbReference type="GO" id="GO:0019031">
    <property type="term" value="C:viral envelope"/>
    <property type="evidence" value="ECO:0007669"/>
    <property type="project" value="UniProtKB-KW"/>
</dbReference>
<dbReference type="GO" id="GO:0020002">
    <property type="term" value="C:host cell plasma membrane"/>
    <property type="evidence" value="ECO:0007669"/>
    <property type="project" value="UniProtKB-SubCell"/>
</dbReference>
<protein>
    <recommendedName>
        <fullName evidence="33">Envelope glycoprotein gp160</fullName>
    </recommendedName>
    <alternativeName>
        <fullName evidence="33">Env polyprotein</fullName>
    </alternativeName>
    <component>
        <recommendedName>
            <fullName evidence="33">Surface protein gp120</fullName>
            <shortName evidence="33">SU</shortName>
        </recommendedName>
        <alternativeName>
            <fullName evidence="33">Glycoprotein 120</fullName>
            <shortName evidence="33">gp120</shortName>
        </alternativeName>
    </component>
    <component>
        <recommendedName>
            <fullName evidence="33">Transmembrane protein gp41</fullName>
            <shortName evidence="33">TM</shortName>
        </recommendedName>
        <alternativeName>
            <fullName evidence="33">Glycoprotein 41</fullName>
            <shortName evidence="33">gp41</shortName>
        </alternativeName>
    </component>
</protein>
<feature type="domain" description="Human immunodeficiency virus 1 envelope glycoprotein Gp120" evidence="36">
    <location>
        <begin position="33"/>
        <end position="514"/>
    </location>
</feature>
<keyword evidence="30 33" id="KW-0449">Lipoprotein</keyword>
<evidence type="ECO:0000256" key="21">
    <source>
        <dbReference type="ARBA" id="ARBA00022890"/>
    </source>
</evidence>
<comment type="miscellaneous">
    <text evidence="33">Inhibitors targeting HIV-1 viral envelope proteins are used as antiretroviral drugs. Attachment of virions to the cell surface via non-specific interactions and CD4 binding can be blocked by inhibitors that include cyanovirin-N, cyclotriazadisulfonamide analogs, PRO 2000, TNX 355 and PRO 542. In addition, BMS 806 can block CD4-induced conformational changes. Env interactions with the coreceptor molecules can be targeted by CCR5 antagonists including SCH-D, maraviroc (UK 427857) and aplaviroc (GW 873140), and the CXCR4 antagonist AMD 070. Fusion of viral and cellular membranes can be inhibited by peptides such as enfuvirtide and tifuvirtide (T 1249). Resistance to inhibitors associated with mutations in Env are observed. Most of the time, single mutations confer only a modest reduction in drug susceptibility. Combination of several mutations is usually required to develop a high-level drug resistance.</text>
</comment>
<dbReference type="GO" id="GO:0019082">
    <property type="term" value="P:viral protein processing"/>
    <property type="evidence" value="ECO:0007669"/>
    <property type="project" value="UniProtKB-UniRule"/>
</dbReference>
<evidence type="ECO:0000256" key="12">
    <source>
        <dbReference type="ARBA" id="ARBA00022595"/>
    </source>
</evidence>
<comment type="function">
    <text evidence="33">Transmembrane protein gp41: Acts as a class I viral fusion protein. Under the current model, the protein has at least 3 conformational states: pre-fusion native state, pre-hairpin intermediate state, and post-fusion hairpin state. During fusion of viral and target intracellular membranes, the coiled coil regions (heptad repeats) assume a trimer-of-hairpins structure, positioning the fusion peptide in close proximity to the C-terminal region of the ectodomain. The formation of this structure appears to drive apposition and subsequent fusion of viral and target cell membranes. Complete fusion occurs in host cell endosomes and is dynamin-dependent, however some lipid transfer might occur at the plasma membrane. The virus undergoes clathrin-dependent internalization long before endosomal fusion, thus minimizing the surface exposure of conserved viral epitopes during fusion and reducing the efficacy of inhibitors targeting these epitopes. Membranes fusion leads to delivery of the nucleocapsid into the cytoplasm.</text>
</comment>
<feature type="lipid moiety-binding region" description="S-palmitoyl cysteine; by host" evidence="33">
    <location>
        <position position="767"/>
    </location>
</feature>
<keyword evidence="25 33" id="KW-0472">Membrane</keyword>
<proteinExistence type="inferred from homology"/>
<keyword evidence="26 33" id="KW-0564">Palmitate</keyword>
<feature type="region of interest" description="Immunosuppression" evidence="33">
    <location>
        <begin position="577"/>
        <end position="595"/>
    </location>
</feature>
<evidence type="ECO:0000256" key="9">
    <source>
        <dbReference type="ARBA" id="ARBA00022511"/>
    </source>
</evidence>
<comment type="miscellaneous">
    <text evidence="33">HIV-1 lineages are divided in three main groups, M (for Major), O (for Outlier), and N (for New, or Non-M, Non-O). The vast majority of strains found worldwide belong to the group M. Group O seems to be endemic to and largely confined to Cameroon and neighboring countries in West Central Africa, where these viruses represent a small minority of HIV-1 strains. The group N is represented by a limited number of isolates from Cameroonian persons. The group M is further subdivided in 9 clades or subtypes (A to D, F to H, J and K).</text>
</comment>
<accession>A0A2P1GTF1</accession>
<dbReference type="Gene3D" id="1.10.287.210">
    <property type="match status" value="1"/>
</dbReference>
<dbReference type="FunFam" id="1.20.5.490:FF:000001">
    <property type="entry name" value="Envelope glycoprotein gp160"/>
    <property type="match status" value="1"/>
</dbReference>
<evidence type="ECO:0000256" key="4">
    <source>
        <dbReference type="ARBA" id="ARBA00004563"/>
    </source>
</evidence>
<evidence type="ECO:0000256" key="24">
    <source>
        <dbReference type="ARBA" id="ARBA00023054"/>
    </source>
</evidence>
<keyword evidence="10 33" id="KW-1165">Clathrin-mediated endocytosis of virus by host</keyword>
<dbReference type="GO" id="GO:0039654">
    <property type="term" value="P:fusion of virus membrane with host endosome membrane"/>
    <property type="evidence" value="ECO:0007669"/>
    <property type="project" value="UniProtKB-UniRule"/>
</dbReference>
<evidence type="ECO:0000256" key="13">
    <source>
        <dbReference type="ARBA" id="ARBA00022685"/>
    </source>
</evidence>
<keyword evidence="16 33" id="KW-0732">Signal</keyword>
<comment type="PTM">
    <text evidence="33">Specific enzymatic cleavages in vivo yield mature proteins. Envelope glycoproteins are synthesized as a inactive precursor that is heavily N-glycosylated and processed likely by host cell furin in the Golgi to yield the mature SU and TM proteins. The cleavage site between SU and TM requires the minimal sequence [KR]-X-[KR]-R. About 2 of the 9 disulfide bonds of gp41 are reduced by P4HB/PDI, following binding to CD4 receptor.</text>
</comment>
<dbReference type="GO" id="GO:0019062">
    <property type="term" value="P:virion attachment to host cell"/>
    <property type="evidence" value="ECO:0007669"/>
    <property type="project" value="UniProtKB-UniRule"/>
</dbReference>
<keyword evidence="23 33" id="KW-1039">Host endosome</keyword>
<evidence type="ECO:0000256" key="25">
    <source>
        <dbReference type="ARBA" id="ARBA00023136"/>
    </source>
</evidence>
<feature type="disulfide bond" evidence="33">
    <location>
        <begin position="601"/>
        <end position="607"/>
    </location>
</feature>
<keyword evidence="13 33" id="KW-0165">Cleavage on pair of basic residues</keyword>
<comment type="domain">
    <text evidence="33 34">The 17 amino acids long immunosuppressive region is present in many retroviral envelope proteins. Synthetic peptides derived from this relatively conserved sequence inhibit immune function in vitro and in vivo.</text>
</comment>
<dbReference type="FunFam" id="2.170.40.20:FF:000003">
    <property type="entry name" value="Envelope glycoprotein gp160"/>
    <property type="match status" value="1"/>
</dbReference>
<comment type="PTM">
    <text evidence="33">Palmitoylation of the transmembrane protein and of Env polyprotein (prior to its proteolytic cleavage) is essential for their association with host cell membrane lipid rafts. Palmitoylation is therefore required for envelope trafficking to classical lipid rafts, but not for viral replication.</text>
</comment>
<keyword evidence="24 33" id="KW-0175">Coiled coil</keyword>
<evidence type="ECO:0000256" key="23">
    <source>
        <dbReference type="ARBA" id="ARBA00023046"/>
    </source>
</evidence>
<comment type="PTM">
    <text evidence="33">Highly glycosylated by host. The high number of glycan on the protein is reffered to as 'glycan shield' because it contributes to hide protein sequence from adaptive immune system.</text>
</comment>
<feature type="region of interest" description="Fusion peptide" evidence="33">
    <location>
        <begin position="515"/>
        <end position="535"/>
    </location>
</feature>
<keyword evidence="7 33" id="KW-1168">Fusion of virus membrane with host membrane</keyword>
<dbReference type="SUPFAM" id="SSF56502">
    <property type="entry name" value="gp120 core"/>
    <property type="match status" value="2"/>
</dbReference>
<dbReference type="GO" id="GO:0052031">
    <property type="term" value="P:symbiont-mediated perturbation of host defense response"/>
    <property type="evidence" value="ECO:0007669"/>
    <property type="project" value="UniProtKB-UniRule"/>
</dbReference>
<keyword evidence="14 33" id="KW-0812">Transmembrane</keyword>
<feature type="transmembrane region" description="Helical" evidence="34">
    <location>
        <begin position="681"/>
        <end position="702"/>
    </location>
</feature>
<evidence type="ECO:0000256" key="8">
    <source>
        <dbReference type="ARBA" id="ARBA00022510"/>
    </source>
</evidence>
<feature type="chain" id="PRO_5023259370" description="Transmembrane protein gp41" evidence="33">
    <location>
        <begin position="515"/>
        <end position="859"/>
    </location>
</feature>
<feature type="disulfide bond" evidence="33">
    <location>
        <begin position="232"/>
        <end position="243"/>
    </location>
</feature>
<comment type="domain">
    <text evidence="33">The YXXL motif is involved in determining the exact site of viral release at the surface of infected mononuclear cells and promotes endocytosis. YXXL and di-leucine endocytosis motifs interact directly or indirectly with the clathrin adapter complexes, opperate independently, and their activities are not additive.</text>
</comment>
<feature type="site" description="Cleavage; by host furin" evidence="33">
    <location>
        <begin position="514"/>
        <end position="515"/>
    </location>
</feature>
<dbReference type="InterPro" id="IPR036377">
    <property type="entry name" value="Gp120_core_sf"/>
</dbReference>
<feature type="disulfide bond" evidence="33">
    <location>
        <begin position="222"/>
        <end position="251"/>
    </location>
</feature>
<evidence type="ECO:0000256" key="11">
    <source>
        <dbReference type="ARBA" id="ARBA00022581"/>
    </source>
</evidence>
<evidence type="ECO:0000256" key="15">
    <source>
        <dbReference type="ARBA" id="ARBA00022703"/>
    </source>
</evidence>
<dbReference type="GO" id="GO:1903908">
    <property type="term" value="P:positive regulation of plasma membrane raft polarization"/>
    <property type="evidence" value="ECO:0007669"/>
    <property type="project" value="UniProtKB-UniRule"/>
</dbReference>
<dbReference type="GO" id="GO:0016020">
    <property type="term" value="C:membrane"/>
    <property type="evidence" value="ECO:0007669"/>
    <property type="project" value="UniProtKB-UniRule"/>
</dbReference>
<feature type="domain" description="Retroviral envelope protein GP41-like" evidence="37">
    <location>
        <begin position="533"/>
        <end position="722"/>
    </location>
</feature>
<gene>
    <name evidence="33 38" type="primary">env</name>
</gene>
<dbReference type="FunFam" id="1.10.287.210:FF:000001">
    <property type="entry name" value="Envelope glycoprotein gp160"/>
    <property type="match status" value="1"/>
</dbReference>
<comment type="subcellular location">
    <molecule>Surface protein gp120</molecule>
    <subcellularLocation>
        <location evidence="33">Virion membrane</location>
        <topology evidence="33">Peripheral membrane protein</topology>
    </subcellularLocation>
    <subcellularLocation>
        <location evidence="33">Host cell membrane</location>
        <topology evidence="33">Peripheral membrane protein</topology>
    </subcellularLocation>
    <subcellularLocation>
        <location evidence="33">Host endosome membrane</location>
        <topology evidence="33">Single-pass type I membrane protein</topology>
    </subcellularLocation>
    <text evidence="33">The surface protein is not anchored to the viral envelope, but associates with the extravirion surface through its binding to TM. It is probably concentrated at the site of budding and incorporated into the virions possibly by contacts between the cytoplasmic tail of Env and the N-terminus of Gag.</text>
</comment>
<dbReference type="HAMAP" id="MF_04083">
    <property type="entry name" value="HIV_ENV"/>
    <property type="match status" value="1"/>
</dbReference>
<organismHost>
    <name type="scientific">Homo sapiens</name>
    <name type="common">Human</name>
    <dbReference type="NCBI Taxonomy" id="9606"/>
</organismHost>
<keyword evidence="11 33" id="KW-0945">Host-virus interaction</keyword>
<feature type="region of interest" description="CD4-binding loop" evidence="33">
    <location>
        <begin position="366"/>
        <end position="376"/>
    </location>
</feature>
<feature type="region of interest" description="V2" evidence="33">
    <location>
        <begin position="161"/>
        <end position="200"/>
    </location>
</feature>
<keyword evidence="20 33" id="KW-0261">Viral envelope protein</keyword>
<dbReference type="GO" id="GO:1903911">
    <property type="term" value="P:positive regulation of receptor clustering"/>
    <property type="evidence" value="ECO:0007669"/>
    <property type="project" value="UniProtKB-UniRule"/>
</dbReference>
<name>A0A2P1GTF1_HV1</name>
<feature type="region of interest" description="MPER; binding to GalCer" evidence="33">
    <location>
        <begin position="665"/>
        <end position="686"/>
    </location>
</feature>
<evidence type="ECO:0000256" key="28">
    <source>
        <dbReference type="ARBA" id="ARBA00023180"/>
    </source>
</evidence>
<dbReference type="GO" id="GO:0005198">
    <property type="term" value="F:structural molecule activity"/>
    <property type="evidence" value="ECO:0007669"/>
    <property type="project" value="UniProtKB-UniRule"/>
</dbReference>
<evidence type="ECO:0000256" key="1">
    <source>
        <dbReference type="ARBA" id="ARBA00004402"/>
    </source>
</evidence>
<evidence type="ECO:0000256" key="29">
    <source>
        <dbReference type="ARBA" id="ARBA00023280"/>
    </source>
</evidence>
<keyword evidence="29 33" id="KW-0899">Viral immunoevasion</keyword>
<evidence type="ECO:0000259" key="37">
    <source>
        <dbReference type="Pfam" id="PF00517"/>
    </source>
</evidence>
<feature type="region of interest" description="Disordered" evidence="35">
    <location>
        <begin position="721"/>
        <end position="745"/>
    </location>
</feature>
<dbReference type="InterPro" id="IPR000777">
    <property type="entry name" value="HIV1_Gp120"/>
</dbReference>
<dbReference type="GO" id="GO:0075512">
    <property type="term" value="P:clathrin-dependent endocytosis of virus by host cell"/>
    <property type="evidence" value="ECO:0007669"/>
    <property type="project" value="UniProtKB-UniRule"/>
</dbReference>
<evidence type="ECO:0000256" key="20">
    <source>
        <dbReference type="ARBA" id="ARBA00022879"/>
    </source>
</evidence>
<keyword evidence="8 33" id="KW-1170">Fusion of virus membrane with host endosomal membrane</keyword>
<evidence type="ECO:0000256" key="2">
    <source>
        <dbReference type="ARBA" id="ARBA00004433"/>
    </source>
</evidence>
<keyword evidence="28 33" id="KW-0325">Glycoprotein</keyword>
<dbReference type="Gene3D" id="1.20.5.490">
    <property type="entry name" value="Single helix bin"/>
    <property type="match status" value="1"/>
</dbReference>
<comment type="function">
    <text evidence="33">Surface protein gp120: Attaches the virus to the host lymphoid cell by binding to the primary receptor CD4. This interaction induces a structural rearrangement creating a high affinity binding site for a chemokine coreceptor like CXCR4 and/or CCR5. Acts as a ligand for CD209/DC-SIGN and CLEC4M/DC-SIGNR, which are respectively found on dendritic cells (DCs), and on endothelial cells of liver sinusoids and lymph node sinuses. These interactions allow capture of viral particles at mucosal surfaces by these cells and subsequent transmission to permissive cells. HIV subverts the migration properties of dendritic cells to gain access to CD4+ T-cells in lymph nodes. Virus transmission to permissive T-cells occurs either in trans (without DCs infection, through viral capture and transmission), or in cis (following DCs productive infection, through the usual CD4-gp120 interaction), thereby inducing a robust infection. In trans infection, bound virions remain infectious over days and it is proposed that they are not degraded, but protected in non-lysosomal acidic organelles within the DCs close to the cell membrane thus contributing to the viral infectious potential during DCs' migration from the periphery to the lymphoid tissues. On arrival at lymphoid tissues, intact virions recycle back to DCs' cell surface allowing virus transmission to CD4+ T-cells.</text>
</comment>
<evidence type="ECO:0000256" key="5">
    <source>
        <dbReference type="ARBA" id="ARBA00004578"/>
    </source>
</evidence>
<evidence type="ECO:0000259" key="36">
    <source>
        <dbReference type="Pfam" id="PF00516"/>
    </source>
</evidence>
<evidence type="ECO:0000256" key="34">
    <source>
        <dbReference type="RuleBase" id="RU363095"/>
    </source>
</evidence>
<feature type="transmembrane region" description="Helical" evidence="34">
    <location>
        <begin position="12"/>
        <end position="29"/>
    </location>
</feature>
<evidence type="ECO:0000313" key="38">
    <source>
        <dbReference type="EMBL" id="AVN54398.1"/>
    </source>
</evidence>
<dbReference type="Pfam" id="PF00517">
    <property type="entry name" value="GP41"/>
    <property type="match status" value="1"/>
</dbReference>
<comment type="similarity">
    <text evidence="33">Belongs to the HIV-1 env protein family.</text>
</comment>
<comment type="domain">
    <text evidence="33">The membrane proximal external region (MPER) present in gp41 is a tryptophan-rich region recognized by the antibodies 2F5, Z13, and 4E10. MPER seems to play a role in fusion.</text>
</comment>
<evidence type="ECO:0000256" key="30">
    <source>
        <dbReference type="ARBA" id="ARBA00023288"/>
    </source>
</evidence>
<feature type="disulfide bond" evidence="33">
    <location>
        <begin position="53"/>
        <end position="73"/>
    </location>
</feature>
<dbReference type="GO" id="GO:0019064">
    <property type="term" value="P:fusion of virus membrane with host plasma membrane"/>
    <property type="evidence" value="ECO:0007669"/>
    <property type="project" value="UniProtKB-UniRule"/>
</dbReference>
<feature type="compositionally biased region" description="Polar residues" evidence="35">
    <location>
        <begin position="458"/>
        <end position="468"/>
    </location>
</feature>
<keyword evidence="21 33" id="KW-1164">Virus endocytosis by host</keyword>
<evidence type="ECO:0000256" key="33">
    <source>
        <dbReference type="HAMAP-Rule" id="MF_04083"/>
    </source>
</evidence>
<evidence type="ECO:0000256" key="22">
    <source>
        <dbReference type="ARBA" id="ARBA00022989"/>
    </source>
</evidence>
<keyword evidence="31 33" id="KW-1160">Virus entry into host cell</keyword>
<evidence type="ECO:0000256" key="26">
    <source>
        <dbReference type="ARBA" id="ARBA00023139"/>
    </source>
</evidence>
<dbReference type="FunFam" id="2.170.40.20:FF:000001">
    <property type="entry name" value="Envelope glycoprotein gp160"/>
    <property type="match status" value="1"/>
</dbReference>
<dbReference type="EMBL" id="MH012550">
    <property type="protein sequence ID" value="AVN54398.1"/>
    <property type="molecule type" value="Genomic_RNA"/>
</dbReference>
<comment type="subunit">
    <text evidence="33">The mature envelope protein (Env) consists of a homotrimer of non-covalently associated gp120-gp41 heterodimers. The resulting complex protrudes from the virus surface as a spike. There seems to be as few as 10 spikes on the average virion. Surface protein gp120 interacts with host CD4, CCR5 and CXCR4. Gp120 also interacts with the C-type lectins CD209/DC-SIGN and CLEC4M/DC-SIGNR (collectively referred to as DC-SIGN(R)). Gp120 and gp41 interact with GalCer. Gp120 interacts with host ITGA4/ITGB7 complex; on CD4+ T-cells, this interaction results in rapid activation of integrin ITGAL/LFA-1, which facilitates efficient cell-to-cell spreading of HIV-1. Gp120 interacts with cell-associated heparan sulfate; this interaction increases virus infectivity on permissive cells and may be involved in infection of CD4- cells.</text>
</comment>
<evidence type="ECO:0000256" key="7">
    <source>
        <dbReference type="ARBA" id="ARBA00022506"/>
    </source>
</evidence>
<evidence type="ECO:0000256" key="3">
    <source>
        <dbReference type="ARBA" id="ARBA00004505"/>
    </source>
</evidence>
<dbReference type="GO" id="GO:0044175">
    <property type="term" value="C:host cell endosome membrane"/>
    <property type="evidence" value="ECO:0007669"/>
    <property type="project" value="UniProtKB-SubCell"/>
</dbReference>
<evidence type="ECO:0000256" key="10">
    <source>
        <dbReference type="ARBA" id="ARBA00022570"/>
    </source>
</evidence>
<organism evidence="38">
    <name type="scientific">Human immunodeficiency virus type 1</name>
    <name type="common">HIV-1</name>
    <dbReference type="NCBI Taxonomy" id="11676"/>
    <lineage>
        <taxon>Viruses</taxon>
        <taxon>Riboviria</taxon>
        <taxon>Pararnavirae</taxon>
        <taxon>Artverviricota</taxon>
        <taxon>Revtraviricetes</taxon>
        <taxon>Ortervirales</taxon>
        <taxon>Retroviridae</taxon>
        <taxon>Orthoretrovirinae</taxon>
        <taxon>Lentivirus</taxon>
        <taxon>Lentivirus humimdef1</taxon>
    </lineage>
</organism>
<dbReference type="InterPro" id="IPR000328">
    <property type="entry name" value="GP41-like"/>
</dbReference>
<comment type="domain">
    <text evidence="33">The CD4-binding region is targeted by the antibody b12.</text>
</comment>
<keyword evidence="15 33" id="KW-0053">Apoptosis</keyword>
<comment type="function">
    <text evidence="33">Envelope glycoprotein gp160: Oligomerizes in the host endoplasmic reticulum into predominantly trimers. In a second time, gp160 transits in the host Golgi, where glycosylation is completed. The precursor is then proteolytically cleaved in the trans-Golgi and thereby activated by cellular furin or furin-like proteases to produce gp120 and gp41.</text>
</comment>
<evidence type="ECO:0000256" key="32">
    <source>
        <dbReference type="ARBA" id="ARBA00062028"/>
    </source>
</evidence>
<feature type="chain" id="PRO_5023259371" description="Envelope glycoprotein gp160" evidence="33">
    <location>
        <begin position="32"/>
        <end position="859"/>
    </location>
</feature>
<comment type="subunit">
    <text evidence="32">The mature envelope protein (Env) consists of a homotrimer of non-covalently associated gp120-gp41 heterodimers. The resulting complex protrudes from the virus surface as a spike. There seems to be as few as 10 spikes on the average virion. Interacts with host CD4, CCR5 and CXCR4. Gp120 also interacts with the C-type lectins CD209/DC-SIGN and CLEC4M/DC-SIGNR (collectively referred to as DC-SIGN(R)). Gp120 and gp41 interact with GalCer. Gp120 interacts with host ITGA4/ITGB7 complex; on CD4+ T-cells, this interaction results in rapid activation of integrin ITGAL/LFA-1, which facilitates efficient cell-to-cell spreading of HIV-1. Gp120 interacts with cell-associated heparan sulfate; this interaction increases virus infectivity on permissive cells and may be involved in infection of CD4- cells.</text>
</comment>
<evidence type="ECO:0000256" key="27">
    <source>
        <dbReference type="ARBA" id="ARBA00023157"/>
    </source>
</evidence>
<feature type="lipid moiety-binding region" description="S-palmitoyl cysteine; by host" evidence="33">
    <location>
        <position position="840"/>
    </location>
</feature>
<dbReference type="InterPro" id="IPR037527">
    <property type="entry name" value="Gp160"/>
</dbReference>